<gene>
    <name evidence="1" type="ORF">METZ01_LOCUS424761</name>
</gene>
<proteinExistence type="predicted"/>
<accession>A0A382XL66</accession>
<protein>
    <submittedName>
        <fullName evidence="1">Uncharacterized protein</fullName>
    </submittedName>
</protein>
<dbReference type="AlphaFoldDB" id="A0A382XL66"/>
<sequence>MIIYINFYNDKKKIESLSTIIKITI</sequence>
<evidence type="ECO:0000313" key="1">
    <source>
        <dbReference type="EMBL" id="SVD71907.1"/>
    </source>
</evidence>
<dbReference type="EMBL" id="UINC01168733">
    <property type="protein sequence ID" value="SVD71907.1"/>
    <property type="molecule type" value="Genomic_DNA"/>
</dbReference>
<organism evidence="1">
    <name type="scientific">marine metagenome</name>
    <dbReference type="NCBI Taxonomy" id="408172"/>
    <lineage>
        <taxon>unclassified sequences</taxon>
        <taxon>metagenomes</taxon>
        <taxon>ecological metagenomes</taxon>
    </lineage>
</organism>
<reference evidence="1" key="1">
    <citation type="submission" date="2018-05" db="EMBL/GenBank/DDBJ databases">
        <authorList>
            <person name="Lanie J.A."/>
            <person name="Ng W.-L."/>
            <person name="Kazmierczak K.M."/>
            <person name="Andrzejewski T.M."/>
            <person name="Davidsen T.M."/>
            <person name="Wayne K.J."/>
            <person name="Tettelin H."/>
            <person name="Glass J.I."/>
            <person name="Rusch D."/>
            <person name="Podicherti R."/>
            <person name="Tsui H.-C.T."/>
            <person name="Winkler M.E."/>
        </authorList>
    </citation>
    <scope>NUCLEOTIDE SEQUENCE</scope>
</reference>
<name>A0A382XL66_9ZZZZ</name>